<dbReference type="Pfam" id="PF00380">
    <property type="entry name" value="Ribosomal_S9"/>
    <property type="match status" value="1"/>
</dbReference>
<name>A0ABR3A619_9AGAR</name>
<dbReference type="EMBL" id="JBBXMP010000016">
    <property type="protein sequence ID" value="KAL0068824.1"/>
    <property type="molecule type" value="Genomic_DNA"/>
</dbReference>
<feature type="region of interest" description="Disordered" evidence="5">
    <location>
        <begin position="38"/>
        <end position="86"/>
    </location>
</feature>
<protein>
    <submittedName>
        <fullName evidence="6">37S ribosomal protein S9, mitochondrial</fullName>
    </submittedName>
</protein>
<dbReference type="GO" id="GO:0005840">
    <property type="term" value="C:ribosome"/>
    <property type="evidence" value="ECO:0007669"/>
    <property type="project" value="UniProtKB-KW"/>
</dbReference>
<dbReference type="PANTHER" id="PTHR21569:SF1">
    <property type="entry name" value="SMALL RIBOSOMAL SUBUNIT PROTEIN US9M"/>
    <property type="match status" value="1"/>
</dbReference>
<evidence type="ECO:0000256" key="5">
    <source>
        <dbReference type="SAM" id="MobiDB-lite"/>
    </source>
</evidence>
<sequence length="382" mass="43215">MNLLRWQALQRQTALRRPACVSSTLQRYAHRQAFAPTAQLNYAQQRARGGRNRRRQDENEEDPEEGRFSGQREDSEAVLKTKPESPSFYTGRATYHDSLIELQNAISKTRGTLKTLQLLPLPEFARESLKPMPPVWKTAEEMSQEFDTKMTTSRYRKVTVLLNELNQYLRIATTAGYHDLATMIDSVLGMFESGKKESYLTRGERKPVILDQHGRSYTVGKRKTSAARVWMIPVKTQAPPSRAAIQPAVTEPTARTTPWQLLTENTTESRPSVTVTASTILVNNLPISEYFPQPHDRERIVRPLKVAGVLGKYNVFTLVRGGGTTGQSGAVAHGIAKGVFAHEPETGSVLKRAKLLRRDPRMVERKKTGMAKARKRYTWVKR</sequence>
<dbReference type="InterPro" id="IPR020568">
    <property type="entry name" value="Ribosomal_Su5_D2-typ_SF"/>
</dbReference>
<evidence type="ECO:0000256" key="3">
    <source>
        <dbReference type="ARBA" id="ARBA00023274"/>
    </source>
</evidence>
<dbReference type="Gene3D" id="3.30.230.10">
    <property type="match status" value="1"/>
</dbReference>
<proteinExistence type="inferred from homology"/>
<dbReference type="SUPFAM" id="SSF54211">
    <property type="entry name" value="Ribosomal protein S5 domain 2-like"/>
    <property type="match status" value="1"/>
</dbReference>
<evidence type="ECO:0000256" key="2">
    <source>
        <dbReference type="ARBA" id="ARBA00022980"/>
    </source>
</evidence>
<comment type="similarity">
    <text evidence="1 4">Belongs to the universal ribosomal protein uS9 family.</text>
</comment>
<evidence type="ECO:0000313" key="6">
    <source>
        <dbReference type="EMBL" id="KAL0068824.1"/>
    </source>
</evidence>
<dbReference type="PROSITE" id="PS00360">
    <property type="entry name" value="RIBOSOMAL_S9"/>
    <property type="match status" value="1"/>
</dbReference>
<keyword evidence="3 4" id="KW-0687">Ribonucleoprotein</keyword>
<dbReference type="Proteomes" id="UP001437256">
    <property type="component" value="Unassembled WGS sequence"/>
</dbReference>
<evidence type="ECO:0000313" key="7">
    <source>
        <dbReference type="Proteomes" id="UP001437256"/>
    </source>
</evidence>
<dbReference type="PANTHER" id="PTHR21569">
    <property type="entry name" value="RIBOSOMAL PROTEIN S9"/>
    <property type="match status" value="1"/>
</dbReference>
<keyword evidence="7" id="KW-1185">Reference proteome</keyword>
<evidence type="ECO:0000256" key="4">
    <source>
        <dbReference type="RuleBase" id="RU003815"/>
    </source>
</evidence>
<comment type="caution">
    <text evidence="6">The sequence shown here is derived from an EMBL/GenBank/DDBJ whole genome shotgun (WGS) entry which is preliminary data.</text>
</comment>
<dbReference type="InterPro" id="IPR020574">
    <property type="entry name" value="Ribosomal_uS9_CS"/>
</dbReference>
<organism evidence="6 7">
    <name type="scientific">Marasmius tenuissimus</name>
    <dbReference type="NCBI Taxonomy" id="585030"/>
    <lineage>
        <taxon>Eukaryota</taxon>
        <taxon>Fungi</taxon>
        <taxon>Dikarya</taxon>
        <taxon>Basidiomycota</taxon>
        <taxon>Agaricomycotina</taxon>
        <taxon>Agaricomycetes</taxon>
        <taxon>Agaricomycetidae</taxon>
        <taxon>Agaricales</taxon>
        <taxon>Marasmiineae</taxon>
        <taxon>Marasmiaceae</taxon>
        <taxon>Marasmius</taxon>
    </lineage>
</organism>
<accession>A0ABR3A619</accession>
<reference evidence="6 7" key="1">
    <citation type="submission" date="2024-05" db="EMBL/GenBank/DDBJ databases">
        <title>A draft genome resource for the thread blight pathogen Marasmius tenuissimus strain MS-2.</title>
        <authorList>
            <person name="Yulfo-Soto G.E."/>
            <person name="Baruah I.K."/>
            <person name="Amoako-Attah I."/>
            <person name="Bukari Y."/>
            <person name="Meinhardt L.W."/>
            <person name="Bailey B.A."/>
            <person name="Cohen S.P."/>
        </authorList>
    </citation>
    <scope>NUCLEOTIDE SEQUENCE [LARGE SCALE GENOMIC DNA]</scope>
    <source>
        <strain evidence="6 7">MS-2</strain>
    </source>
</reference>
<dbReference type="InterPro" id="IPR000754">
    <property type="entry name" value="Ribosomal_uS9"/>
</dbReference>
<feature type="compositionally biased region" description="Basic and acidic residues" evidence="5">
    <location>
        <begin position="65"/>
        <end position="83"/>
    </location>
</feature>
<keyword evidence="2 4" id="KW-0689">Ribosomal protein</keyword>
<evidence type="ECO:0000256" key="1">
    <source>
        <dbReference type="ARBA" id="ARBA00005251"/>
    </source>
</evidence>
<dbReference type="InterPro" id="IPR014721">
    <property type="entry name" value="Ribsml_uS5_D2-typ_fold_subgr"/>
</dbReference>
<gene>
    <name evidence="6" type="primary">MRPS9</name>
    <name evidence="6" type="ORF">AAF712_004154</name>
</gene>